<dbReference type="GO" id="GO:0006364">
    <property type="term" value="P:rRNA processing"/>
    <property type="evidence" value="ECO:0007669"/>
    <property type="project" value="InterPro"/>
</dbReference>
<name>A0A4U0UGB9_9PEZI</name>
<dbReference type="GO" id="GO:0034965">
    <property type="term" value="P:intronic box C/D snoRNA processing"/>
    <property type="evidence" value="ECO:0007669"/>
    <property type="project" value="TreeGrafter"/>
</dbReference>
<evidence type="ECO:0000313" key="2">
    <source>
        <dbReference type="EMBL" id="TKA34397.1"/>
    </source>
</evidence>
<dbReference type="GO" id="GO:0000172">
    <property type="term" value="C:ribonuclease MRP complex"/>
    <property type="evidence" value="ECO:0007669"/>
    <property type="project" value="TreeGrafter"/>
</dbReference>
<proteinExistence type="predicted"/>
<dbReference type="GO" id="GO:0005655">
    <property type="term" value="C:nucleolar ribonuclease P complex"/>
    <property type="evidence" value="ECO:0007669"/>
    <property type="project" value="TreeGrafter"/>
</dbReference>
<dbReference type="Proteomes" id="UP000310066">
    <property type="component" value="Unassembled WGS sequence"/>
</dbReference>
<dbReference type="EMBL" id="NAJP01000081">
    <property type="protein sequence ID" value="TKA34397.1"/>
    <property type="molecule type" value="Genomic_DNA"/>
</dbReference>
<dbReference type="GO" id="GO:0008033">
    <property type="term" value="P:tRNA processing"/>
    <property type="evidence" value="ECO:0007669"/>
    <property type="project" value="InterPro"/>
</dbReference>
<dbReference type="STRING" id="329885.A0A4U0UGB9"/>
<dbReference type="PANTHER" id="PTHR28272:SF1">
    <property type="entry name" value="RIBONUCLEASES P_MRP PROTEIN SUBUNIT POP3"/>
    <property type="match status" value="1"/>
</dbReference>
<feature type="compositionally biased region" description="Basic residues" evidence="1">
    <location>
        <begin position="24"/>
        <end position="40"/>
    </location>
</feature>
<evidence type="ECO:0000256" key="1">
    <source>
        <dbReference type="SAM" id="MobiDB-lite"/>
    </source>
</evidence>
<protein>
    <submittedName>
        <fullName evidence="2">Uncharacterized protein</fullName>
    </submittedName>
</protein>
<evidence type="ECO:0000313" key="3">
    <source>
        <dbReference type="Proteomes" id="UP000310066"/>
    </source>
</evidence>
<dbReference type="GO" id="GO:0000171">
    <property type="term" value="F:ribonuclease MRP activity"/>
    <property type="evidence" value="ECO:0007669"/>
    <property type="project" value="TreeGrafter"/>
</dbReference>
<organism evidence="2 3">
    <name type="scientific">Friedmanniomyces endolithicus</name>
    <dbReference type="NCBI Taxonomy" id="329885"/>
    <lineage>
        <taxon>Eukaryota</taxon>
        <taxon>Fungi</taxon>
        <taxon>Dikarya</taxon>
        <taxon>Ascomycota</taxon>
        <taxon>Pezizomycotina</taxon>
        <taxon>Dothideomycetes</taxon>
        <taxon>Dothideomycetidae</taxon>
        <taxon>Mycosphaerellales</taxon>
        <taxon>Teratosphaeriaceae</taxon>
        <taxon>Friedmanniomyces</taxon>
    </lineage>
</organism>
<dbReference type="OrthoDB" id="20109at2759"/>
<feature type="compositionally biased region" description="Low complexity" evidence="1">
    <location>
        <begin position="1"/>
        <end position="14"/>
    </location>
</feature>
<dbReference type="GO" id="GO:0005829">
    <property type="term" value="C:cytosol"/>
    <property type="evidence" value="ECO:0007669"/>
    <property type="project" value="TreeGrafter"/>
</dbReference>
<reference evidence="2 3" key="1">
    <citation type="submission" date="2017-03" db="EMBL/GenBank/DDBJ databases">
        <title>Genomes of endolithic fungi from Antarctica.</title>
        <authorList>
            <person name="Coleine C."/>
            <person name="Masonjones S."/>
            <person name="Stajich J.E."/>
        </authorList>
    </citation>
    <scope>NUCLEOTIDE SEQUENCE [LARGE SCALE GENOMIC DNA]</scope>
    <source>
        <strain evidence="2 3">CCFEE 5311</strain>
    </source>
</reference>
<gene>
    <name evidence="2" type="ORF">B0A54_15229</name>
</gene>
<comment type="caution">
    <text evidence="2">The sequence shown here is derived from an EMBL/GenBank/DDBJ whole genome shotgun (WGS) entry which is preliminary data.</text>
</comment>
<dbReference type="AlphaFoldDB" id="A0A4U0UGB9"/>
<dbReference type="GO" id="GO:0004526">
    <property type="term" value="F:ribonuclease P activity"/>
    <property type="evidence" value="ECO:0007669"/>
    <property type="project" value="TreeGrafter"/>
</dbReference>
<feature type="region of interest" description="Disordered" evidence="1">
    <location>
        <begin position="1"/>
        <end position="89"/>
    </location>
</feature>
<sequence length="245" mass="26121">MTTSYSYSSDSLLSPPGKPSTQIHKSKGKRSRKRKRRHLASKNVGRVGDTTGLAPGTILSGPESVNLDPEEAIHGLPPHHPSTSTPKPDPHILIGFNAVTRHLEALSTISGNHLDLSCPAELAPEHQPPCRHVAAVFLLRPLDELIYVHLPTLCYTASLAHPGLPRTRLVLLDDSAEVSIAKALGLARVSALAILEPSESGSPEASAPGLEILTAYVREHIEAVGAGWLADAVDARWLGTKVDIT</sequence>
<accession>A0A4U0UGB9</accession>
<dbReference type="InterPro" id="IPR013241">
    <property type="entry name" value="RNase_P_Pop3"/>
</dbReference>
<dbReference type="PANTHER" id="PTHR28272">
    <property type="entry name" value="RIBONUCLEASES P/MRP PROTEIN SUBUNIT POP3"/>
    <property type="match status" value="1"/>
</dbReference>